<reference evidence="8" key="1">
    <citation type="submission" date="2022-11" db="EMBL/GenBank/DDBJ databases">
        <authorList>
            <person name="Scott C."/>
            <person name="Bruce N."/>
        </authorList>
    </citation>
    <scope>NUCLEOTIDE SEQUENCE</scope>
</reference>
<protein>
    <recommendedName>
        <fullName evidence="7">FAD-binding domain-containing protein</fullName>
    </recommendedName>
</protein>
<dbReference type="PANTHER" id="PTHR13789:SF261">
    <property type="entry name" value="HYDROXYLASE, PUTATIVE (AFU_ORTHOLOGUE AFUA_7G00590)-RELATED"/>
    <property type="match status" value="1"/>
</dbReference>
<evidence type="ECO:0000259" key="7">
    <source>
        <dbReference type="Pfam" id="PF01494"/>
    </source>
</evidence>
<keyword evidence="4" id="KW-0560">Oxidoreductase</keyword>
<dbReference type="InterPro" id="IPR002938">
    <property type="entry name" value="FAD-bd"/>
</dbReference>
<evidence type="ECO:0000256" key="5">
    <source>
        <dbReference type="ARBA" id="ARBA00023033"/>
    </source>
</evidence>
<dbReference type="GO" id="GO:0016829">
    <property type="term" value="F:lyase activity"/>
    <property type="evidence" value="ECO:0007669"/>
    <property type="project" value="InterPro"/>
</dbReference>
<feature type="domain" description="FAD-binding" evidence="7">
    <location>
        <begin position="10"/>
        <end position="368"/>
    </location>
</feature>
<feature type="region of interest" description="Disordered" evidence="6">
    <location>
        <begin position="587"/>
        <end position="629"/>
    </location>
</feature>
<comment type="caution">
    <text evidence="8">The sequence shown here is derived from an EMBL/GenBank/DDBJ whole genome shotgun (WGS) entry which is preliminary data.</text>
</comment>
<dbReference type="InterPro" id="IPR036188">
    <property type="entry name" value="FAD/NAD-bd_sf"/>
</dbReference>
<dbReference type="EMBL" id="CALLCH030000010">
    <property type="protein sequence ID" value="CAI4214082.1"/>
    <property type="molecule type" value="Genomic_DNA"/>
</dbReference>
<keyword evidence="2" id="KW-0285">Flavoprotein</keyword>
<dbReference type="GO" id="GO:0071949">
    <property type="term" value="F:FAD binding"/>
    <property type="evidence" value="ECO:0007669"/>
    <property type="project" value="InterPro"/>
</dbReference>
<keyword evidence="3" id="KW-0274">FAD</keyword>
<proteinExistence type="inferred from homology"/>
<comment type="similarity">
    <text evidence="1">Belongs to the paxM FAD-dependent monooxygenase family.</text>
</comment>
<dbReference type="SUPFAM" id="SSF160104">
    <property type="entry name" value="Acetoacetate decarboxylase-like"/>
    <property type="match status" value="1"/>
</dbReference>
<evidence type="ECO:0000256" key="2">
    <source>
        <dbReference type="ARBA" id="ARBA00022630"/>
    </source>
</evidence>
<evidence type="ECO:0000313" key="8">
    <source>
        <dbReference type="EMBL" id="CAI4214082.1"/>
    </source>
</evidence>
<accession>A0A9P1MA67</accession>
<sequence>MSSTSAQPLKVLVVGAGIGGLTAAIGLRQQGHEVTLFERTELAQETGAALHLAPNCHGLLRRFGIFPESFGANPVHGMAEYNRDGSTRLNLDLRQALSIWEFPWVLSHRVGLHNALKQAATGKEGKGTPAVLKTSSQVVDVDVETATITLADGTKVTGDVVLGADGVSSATRKAIVGESHKPFGSGKSAFRFLIPHETLLSNPNTKKFTETQGYMSMWYGDDRRLVMYPCNDNTIMNFVAIHPTDLSASKETVRWSRVGNKDNLLDIYKDFGTDVESLLKMTDADELKLWTLLDMERIPSWTKGRLALLGDAAHPFLPHQGQGGGVAIEDATSLVALLPLGTTPEDIPERLALYEKIRDERAHKIQEFTRIAGADLNDATRKSFNIMEFTKYNYGFSEWHNSTRALKEHLWAKNGKTYLRHPLSFGPMTSPRQDHYGRRIPSDRSRYTTHSLRFKTSATYLQTLFPTKAFSFASPGTVAEATFQCTQLDKMGWLGGGGYNYFGLWIHGVQYEKKDGTKVVGSFLPVLLENLSDPITTGREEIGMPKLYCEINVASDESSSRVSCAWRGATFMTMKLTGLAESAKVETNGEAPVPAAPAPAAAAAGPPNGPPAGPPQARRGRSASVQVRPCRGSKGVADAEYAVLIPSATATTARVADRTVRSKTGTIEANPGDWEALPTLHHVAEGLAEVPIYEVIEAKIEEGHGVEDVSQAVRIE</sequence>
<evidence type="ECO:0000256" key="1">
    <source>
        <dbReference type="ARBA" id="ARBA00007992"/>
    </source>
</evidence>
<dbReference type="Proteomes" id="UP000838763">
    <property type="component" value="Unassembled WGS sequence"/>
</dbReference>
<dbReference type="PRINTS" id="PR00420">
    <property type="entry name" value="RNGMNOXGNASE"/>
</dbReference>
<organism evidence="8 9">
    <name type="scientific">Parascedosporium putredinis</name>
    <dbReference type="NCBI Taxonomy" id="1442378"/>
    <lineage>
        <taxon>Eukaryota</taxon>
        <taxon>Fungi</taxon>
        <taxon>Dikarya</taxon>
        <taxon>Ascomycota</taxon>
        <taxon>Pezizomycotina</taxon>
        <taxon>Sordariomycetes</taxon>
        <taxon>Hypocreomycetidae</taxon>
        <taxon>Microascales</taxon>
        <taxon>Microascaceae</taxon>
        <taxon>Parascedosporium</taxon>
    </lineage>
</organism>
<keyword evidence="9" id="KW-1185">Reference proteome</keyword>
<dbReference type="InterPro" id="IPR010451">
    <property type="entry name" value="Acetoacetate_decarboxylase"/>
</dbReference>
<gene>
    <name evidence="8" type="ORF">PPNO1_LOCUS3815</name>
</gene>
<evidence type="ECO:0000313" key="9">
    <source>
        <dbReference type="Proteomes" id="UP000838763"/>
    </source>
</evidence>
<dbReference type="OrthoDB" id="1047367at2759"/>
<name>A0A9P1MA67_9PEZI</name>
<dbReference type="PANTHER" id="PTHR13789">
    <property type="entry name" value="MONOOXYGENASE"/>
    <property type="match status" value="1"/>
</dbReference>
<evidence type="ECO:0000256" key="6">
    <source>
        <dbReference type="SAM" id="MobiDB-lite"/>
    </source>
</evidence>
<dbReference type="AlphaFoldDB" id="A0A9P1MA67"/>
<evidence type="ECO:0000256" key="4">
    <source>
        <dbReference type="ARBA" id="ARBA00023002"/>
    </source>
</evidence>
<dbReference type="Pfam" id="PF06314">
    <property type="entry name" value="ADC"/>
    <property type="match status" value="1"/>
</dbReference>
<dbReference type="SUPFAM" id="SSF54373">
    <property type="entry name" value="FAD-linked reductases, C-terminal domain"/>
    <property type="match status" value="1"/>
</dbReference>
<dbReference type="InterPro" id="IPR050493">
    <property type="entry name" value="FAD-dep_Monooxygenase_BioMet"/>
</dbReference>
<evidence type="ECO:0000256" key="3">
    <source>
        <dbReference type="ARBA" id="ARBA00022827"/>
    </source>
</evidence>
<dbReference type="SUPFAM" id="SSF51905">
    <property type="entry name" value="FAD/NAD(P)-binding domain"/>
    <property type="match status" value="1"/>
</dbReference>
<dbReference type="Gene3D" id="3.50.50.60">
    <property type="entry name" value="FAD/NAD(P)-binding domain"/>
    <property type="match status" value="1"/>
</dbReference>
<dbReference type="Pfam" id="PF01494">
    <property type="entry name" value="FAD_binding_3"/>
    <property type="match status" value="1"/>
</dbReference>
<dbReference type="GO" id="GO:0004497">
    <property type="term" value="F:monooxygenase activity"/>
    <property type="evidence" value="ECO:0007669"/>
    <property type="project" value="UniProtKB-KW"/>
</dbReference>
<dbReference type="InterPro" id="IPR023375">
    <property type="entry name" value="ADC_dom_sf"/>
</dbReference>
<dbReference type="Gene3D" id="2.40.400.10">
    <property type="entry name" value="Acetoacetate decarboxylase-like"/>
    <property type="match status" value="1"/>
</dbReference>
<keyword evidence="5" id="KW-0503">Monooxygenase</keyword>